<gene>
    <name evidence="1" type="ORF">OB919_04870</name>
</gene>
<evidence type="ECO:0000313" key="1">
    <source>
        <dbReference type="EMBL" id="MCU4751318.1"/>
    </source>
</evidence>
<organism evidence="1 2">
    <name type="scientific">Natronosalvus hydrolyticus</name>
    <dbReference type="NCBI Taxonomy" id="2979988"/>
    <lineage>
        <taxon>Archaea</taxon>
        <taxon>Methanobacteriati</taxon>
        <taxon>Methanobacteriota</taxon>
        <taxon>Stenosarchaea group</taxon>
        <taxon>Halobacteria</taxon>
        <taxon>Halobacteriales</taxon>
        <taxon>Natrialbaceae</taxon>
        <taxon>Natronosalvus</taxon>
    </lineage>
</organism>
<dbReference type="RefSeq" id="WP_342806959.1">
    <property type="nucleotide sequence ID" value="NZ_JAOPJZ010000002.1"/>
</dbReference>
<keyword evidence="2" id="KW-1185">Reference proteome</keyword>
<evidence type="ECO:0000313" key="2">
    <source>
        <dbReference type="Proteomes" id="UP001321047"/>
    </source>
</evidence>
<reference evidence="1 2" key="1">
    <citation type="submission" date="2022-09" db="EMBL/GenBank/DDBJ databases">
        <title>Enrichment on poylsaccharides allowed isolation of novel metabolic and taxonomic groups of Haloarchaea.</title>
        <authorList>
            <person name="Sorokin D.Y."/>
            <person name="Elcheninov A.G."/>
            <person name="Khizhniak T.V."/>
            <person name="Kolganova T.V."/>
            <person name="Kublanov I.V."/>
        </authorList>
    </citation>
    <scope>NUCLEOTIDE SEQUENCE [LARGE SCALE GENOMIC DNA]</scope>
    <source>
        <strain evidence="1 2">AArc-curdl1</strain>
    </source>
</reference>
<dbReference type="EMBL" id="JAOPJZ010000002">
    <property type="protein sequence ID" value="MCU4751318.1"/>
    <property type="molecule type" value="Genomic_DNA"/>
</dbReference>
<dbReference type="SUPFAM" id="SSF50475">
    <property type="entry name" value="FMN-binding split barrel"/>
    <property type="match status" value="1"/>
</dbReference>
<name>A0AAP3E5A1_9EURY</name>
<comment type="caution">
    <text evidence="1">The sequence shown here is derived from an EMBL/GenBank/DDBJ whole genome shotgun (WGS) entry which is preliminary data.</text>
</comment>
<dbReference type="Gene3D" id="2.30.110.10">
    <property type="entry name" value="Electron Transport, Fmn-binding Protein, Chain A"/>
    <property type="match status" value="1"/>
</dbReference>
<sequence length="294" mass="33019">MKNYESTIGADEEIDHDRLKDLVYNSLSAEFASVRDGKPAVYPVVPYYDHEQEIIAVTSPPAYAGKIENVRHNSRVALLLHDDGGEYLVIGDGQIRDIDLDASAEKNLIRNEPETPKRGAVEEGVKFYESRLGQLLFGWYALRLVVDITPRSMVRLGDRTSIAESSNWEAADMDADEANTYERTVLSIVGEDGYPLIEPFTSLTIDGDGATLDSELTASVDDEQFACLLLHFQSENGNRNGQRVIRGRILHRDGSSIFVPGSSYAFKLDGVLDFFRFMLDGRRRTKAYFRKNPR</sequence>
<protein>
    <submittedName>
        <fullName evidence="1">Pyridoxamine 5'-phosphate oxidase family protein</fullName>
    </submittedName>
</protein>
<dbReference type="Proteomes" id="UP001321047">
    <property type="component" value="Unassembled WGS sequence"/>
</dbReference>
<proteinExistence type="predicted"/>
<accession>A0AAP3E5A1</accession>
<dbReference type="AlphaFoldDB" id="A0AAP3E5A1"/>
<dbReference type="InterPro" id="IPR012349">
    <property type="entry name" value="Split_barrel_FMN-bd"/>
</dbReference>